<feature type="compositionally biased region" description="Basic and acidic residues" evidence="2">
    <location>
        <begin position="350"/>
        <end position="366"/>
    </location>
</feature>
<feature type="region of interest" description="Disordered" evidence="2">
    <location>
        <begin position="337"/>
        <end position="401"/>
    </location>
</feature>
<dbReference type="GO" id="GO:0042602">
    <property type="term" value="F:riboflavin reductase (NADPH) activity"/>
    <property type="evidence" value="ECO:0007669"/>
    <property type="project" value="TreeGrafter"/>
</dbReference>
<dbReference type="Gene3D" id="3.40.50.720">
    <property type="entry name" value="NAD(P)-binding Rossmann-like Domain"/>
    <property type="match status" value="1"/>
</dbReference>
<dbReference type="Proteomes" id="UP001274830">
    <property type="component" value="Unassembled WGS sequence"/>
</dbReference>
<dbReference type="InterPro" id="IPR036291">
    <property type="entry name" value="NAD(P)-bd_dom_sf"/>
</dbReference>
<protein>
    <recommendedName>
        <fullName evidence="3">NAD(P)-binding domain-containing protein</fullName>
    </recommendedName>
</protein>
<accession>A0AAE0TM83</accession>
<feature type="compositionally biased region" description="Polar residues" evidence="2">
    <location>
        <begin position="213"/>
        <end position="222"/>
    </location>
</feature>
<organism evidence="4 5">
    <name type="scientific">Recurvomyces mirabilis</name>
    <dbReference type="NCBI Taxonomy" id="574656"/>
    <lineage>
        <taxon>Eukaryota</taxon>
        <taxon>Fungi</taxon>
        <taxon>Dikarya</taxon>
        <taxon>Ascomycota</taxon>
        <taxon>Pezizomycotina</taxon>
        <taxon>Dothideomycetes</taxon>
        <taxon>Dothideomycetidae</taxon>
        <taxon>Mycosphaerellales</taxon>
        <taxon>Teratosphaeriaceae</taxon>
        <taxon>Recurvomyces</taxon>
    </lineage>
</organism>
<dbReference type="SUPFAM" id="SSF51735">
    <property type="entry name" value="NAD(P)-binding Rossmann-fold domains"/>
    <property type="match status" value="1"/>
</dbReference>
<comment type="similarity">
    <text evidence="1">Belongs to the avfA family.</text>
</comment>
<evidence type="ECO:0000313" key="4">
    <source>
        <dbReference type="EMBL" id="KAK3669215.1"/>
    </source>
</evidence>
<dbReference type="PANTHER" id="PTHR43355:SF2">
    <property type="entry name" value="FLAVIN REDUCTASE (NADPH)"/>
    <property type="match status" value="1"/>
</dbReference>
<dbReference type="AlphaFoldDB" id="A0AAE0TM83"/>
<feature type="domain" description="NAD(P)-binding" evidence="3">
    <location>
        <begin position="7"/>
        <end position="176"/>
    </location>
</feature>
<evidence type="ECO:0000256" key="1">
    <source>
        <dbReference type="ARBA" id="ARBA00038376"/>
    </source>
</evidence>
<evidence type="ECO:0000259" key="3">
    <source>
        <dbReference type="Pfam" id="PF13460"/>
    </source>
</evidence>
<comment type="caution">
    <text evidence="4">The sequence shown here is derived from an EMBL/GenBank/DDBJ whole genome shotgun (WGS) entry which is preliminary data.</text>
</comment>
<evidence type="ECO:0000313" key="5">
    <source>
        <dbReference type="Proteomes" id="UP001274830"/>
    </source>
</evidence>
<sequence>MRFLILGANGRTGQLVTTKALEGKHTVTALVRRASSMTPTQGLTIVAGTPVEAEGIEAAFNSSAGKPDAVIFTLASSRASDSPFAKPITPAFFMRDSMRLVLSAMNKHGVHNLVLMSAFGAGDSFVQLAWPLRLLFRYSNMSYQYEDHDAMDLEVRASRDIAWTIVRPVMLKEGAGMAVRGFGEVGVGAVDKIQHNHPHSKKINRSDHIMSHQGGSYYQQPRSGQQTGSQYGQGQQQTQTSSPNSVSENQETSTTTTTTTNSYLTGYQQQAAQAQAQAQARPPSYPQQITQGYQPQYQHQVAQAPQYSPNPPQQVLYQQQPLQYAQQAQYCNFRQMPGPVPQLPPPKPKASYDHLKTKAPRPEAKAKPSINTTVTTTKKKEAVQAQSGTVQGGKTQSGKTQGGTAQVAAEKRGEGQLFQQRVVDMLSSLGVCPAGFQWFSTPKGWLCGGGSHGIKHAEIDQWASDPYYQPKWIWVNHFDLFETNAQGYPVSRLWCPPDPSVVGGNRIMHLKHDMHIQHMIEMGRGMKKENQCACAKAAGMLTKDQEIALTAQMTQGMGGMNGFREGGSGGLAAAAYSAGQAAARGMLGGGYGGHGF</sequence>
<keyword evidence="5" id="KW-1185">Reference proteome</keyword>
<dbReference type="GO" id="GO:0004074">
    <property type="term" value="F:biliverdin reductase [NAD(P)H] activity"/>
    <property type="evidence" value="ECO:0007669"/>
    <property type="project" value="TreeGrafter"/>
</dbReference>
<dbReference type="InterPro" id="IPR051606">
    <property type="entry name" value="Polyketide_Oxido-like"/>
</dbReference>
<reference evidence="4" key="1">
    <citation type="submission" date="2023-07" db="EMBL/GenBank/DDBJ databases">
        <title>Black Yeasts Isolated from many extreme environments.</title>
        <authorList>
            <person name="Coleine C."/>
            <person name="Stajich J.E."/>
            <person name="Selbmann L."/>
        </authorList>
    </citation>
    <scope>NUCLEOTIDE SEQUENCE</scope>
    <source>
        <strain evidence="4">CCFEE 5485</strain>
    </source>
</reference>
<name>A0AAE0TM83_9PEZI</name>
<evidence type="ECO:0000256" key="2">
    <source>
        <dbReference type="SAM" id="MobiDB-lite"/>
    </source>
</evidence>
<dbReference type="Pfam" id="PF13460">
    <property type="entry name" value="NAD_binding_10"/>
    <property type="match status" value="1"/>
</dbReference>
<dbReference type="EMBL" id="JAUTXT010000098">
    <property type="protein sequence ID" value="KAK3669215.1"/>
    <property type="molecule type" value="Genomic_DNA"/>
</dbReference>
<dbReference type="PANTHER" id="PTHR43355">
    <property type="entry name" value="FLAVIN REDUCTASE (NADPH)"/>
    <property type="match status" value="1"/>
</dbReference>
<feature type="region of interest" description="Disordered" evidence="2">
    <location>
        <begin position="196"/>
        <end position="260"/>
    </location>
</feature>
<feature type="compositionally biased region" description="Pro residues" evidence="2">
    <location>
        <begin position="338"/>
        <end position="348"/>
    </location>
</feature>
<feature type="compositionally biased region" description="Low complexity" evidence="2">
    <location>
        <begin position="223"/>
        <end position="242"/>
    </location>
</feature>
<proteinExistence type="inferred from homology"/>
<gene>
    <name evidence="4" type="ORF">LTR78_010912</name>
</gene>
<dbReference type="InterPro" id="IPR016040">
    <property type="entry name" value="NAD(P)-bd_dom"/>
</dbReference>
<feature type="compositionally biased region" description="Low complexity" evidence="2">
    <location>
        <begin position="386"/>
        <end position="401"/>
    </location>
</feature>